<dbReference type="InterPro" id="IPR005527">
    <property type="entry name" value="MinE"/>
</dbReference>
<comment type="similarity">
    <text evidence="1 3">Belongs to the MinE family.</text>
</comment>
<evidence type="ECO:0000313" key="5">
    <source>
        <dbReference type="Proteomes" id="UP000658720"/>
    </source>
</evidence>
<comment type="caution">
    <text evidence="4">The sequence shown here is derived from an EMBL/GenBank/DDBJ whole genome shotgun (WGS) entry which is preliminary data.</text>
</comment>
<gene>
    <name evidence="3 4" type="primary">minE</name>
    <name evidence="4" type="ORF">IQ217_01945</name>
</gene>
<accession>A0ABR9VMQ6</accession>
<dbReference type="HAMAP" id="MF_00262">
    <property type="entry name" value="MinE"/>
    <property type="match status" value="1"/>
</dbReference>
<dbReference type="EMBL" id="JADEVV010000004">
    <property type="protein sequence ID" value="MBE9252631.1"/>
    <property type="molecule type" value="Genomic_DNA"/>
</dbReference>
<dbReference type="NCBIfam" id="TIGR01215">
    <property type="entry name" value="minE"/>
    <property type="match status" value="1"/>
</dbReference>
<evidence type="ECO:0000256" key="1">
    <source>
        <dbReference type="ARBA" id="ARBA00008168"/>
    </source>
</evidence>
<dbReference type="Gene3D" id="3.30.1070.10">
    <property type="entry name" value="Cell division topological specificity factor MinE"/>
    <property type="match status" value="1"/>
</dbReference>
<dbReference type="Proteomes" id="UP000658720">
    <property type="component" value="Unassembled WGS sequence"/>
</dbReference>
<keyword evidence="3" id="KW-0131">Cell cycle</keyword>
<name>A0ABR9VMQ6_9SYNC</name>
<evidence type="ECO:0000256" key="3">
    <source>
        <dbReference type="HAMAP-Rule" id="MF_00262"/>
    </source>
</evidence>
<evidence type="ECO:0000256" key="2">
    <source>
        <dbReference type="ARBA" id="ARBA00025265"/>
    </source>
</evidence>
<dbReference type="RefSeq" id="WP_190598689.1">
    <property type="nucleotide sequence ID" value="NZ_JADEVV010000004.1"/>
</dbReference>
<dbReference type="SUPFAM" id="SSF55229">
    <property type="entry name" value="Cell division protein MinE topological specificity domain"/>
    <property type="match status" value="1"/>
</dbReference>
<protein>
    <recommendedName>
        <fullName evidence="3">Cell division topological specificity factor</fullName>
    </recommendedName>
</protein>
<keyword evidence="5" id="KW-1185">Reference proteome</keyword>
<proteinExistence type="inferred from homology"/>
<comment type="function">
    <text evidence="2 3">Prevents the cell division inhibition by proteins MinC and MinD at internal division sites while permitting inhibition at polar sites. This ensures cell division at the proper site by restricting the formation of a division septum at the midpoint of the long axis of the cell.</text>
</comment>
<dbReference type="InterPro" id="IPR036707">
    <property type="entry name" value="MinE_sf"/>
</dbReference>
<reference evidence="4 5" key="1">
    <citation type="submission" date="2020-10" db="EMBL/GenBank/DDBJ databases">
        <authorList>
            <person name="Castelo-Branco R."/>
            <person name="Eusebio N."/>
            <person name="Adriana R."/>
            <person name="Vieira A."/>
            <person name="Brugerolle De Fraissinette N."/>
            <person name="Rezende De Castro R."/>
            <person name="Schneider M.P."/>
            <person name="Vasconcelos V."/>
            <person name="Leao P.N."/>
        </authorList>
    </citation>
    <scope>NUCLEOTIDE SEQUENCE [LARGE SCALE GENOMIC DNA]</scope>
    <source>
        <strain evidence="4 5">LEGE 00031</strain>
    </source>
</reference>
<keyword evidence="3 4" id="KW-0132">Cell division</keyword>
<organism evidence="4 5">
    <name type="scientific">Synechocystis salina LEGE 00031</name>
    <dbReference type="NCBI Taxonomy" id="1828736"/>
    <lineage>
        <taxon>Bacteria</taxon>
        <taxon>Bacillati</taxon>
        <taxon>Cyanobacteriota</taxon>
        <taxon>Cyanophyceae</taxon>
        <taxon>Synechococcales</taxon>
        <taxon>Merismopediaceae</taxon>
        <taxon>Synechocystis</taxon>
    </lineage>
</organism>
<dbReference type="GO" id="GO:0051301">
    <property type="term" value="P:cell division"/>
    <property type="evidence" value="ECO:0007669"/>
    <property type="project" value="UniProtKB-KW"/>
</dbReference>
<evidence type="ECO:0000313" key="4">
    <source>
        <dbReference type="EMBL" id="MBE9252631.1"/>
    </source>
</evidence>
<dbReference type="Pfam" id="PF03776">
    <property type="entry name" value="MinE"/>
    <property type="match status" value="1"/>
</dbReference>
<sequence length="97" mass="11237">MILELIERLFSRSGKNSGEDARRRLKLVIANDRSGLSPEMMEEMRREIVEVVSRYVEIDPGEMEFSLESDQRMTALIANLPVRRVRRTKARSEAQEG</sequence>